<evidence type="ECO:0000259" key="1">
    <source>
        <dbReference type="PROSITE" id="PS50835"/>
    </source>
</evidence>
<dbReference type="InterPro" id="IPR013783">
    <property type="entry name" value="Ig-like_fold"/>
</dbReference>
<organism evidence="2 3">
    <name type="scientific">Kosakonia cowanii JCM 10956 = DSM 18146</name>
    <dbReference type="NCBI Taxonomy" id="1300165"/>
    <lineage>
        <taxon>Bacteria</taxon>
        <taxon>Pseudomonadati</taxon>
        <taxon>Pseudomonadota</taxon>
        <taxon>Gammaproteobacteria</taxon>
        <taxon>Enterobacterales</taxon>
        <taxon>Enterobacteriaceae</taxon>
        <taxon>Kosakonia</taxon>
    </lineage>
</organism>
<keyword evidence="3" id="KW-1185">Reference proteome</keyword>
<evidence type="ECO:0000313" key="2">
    <source>
        <dbReference type="EMBL" id="APZ07428.1"/>
    </source>
</evidence>
<dbReference type="KEGG" id="kco:BWI95_21475"/>
<dbReference type="InterPro" id="IPR003599">
    <property type="entry name" value="Ig_sub"/>
</dbReference>
<dbReference type="Gene3D" id="2.60.40.10">
    <property type="entry name" value="Immunoglobulins"/>
    <property type="match status" value="1"/>
</dbReference>
<dbReference type="EMBL" id="CP019445">
    <property type="protein sequence ID" value="APZ07428.1"/>
    <property type="molecule type" value="Genomic_DNA"/>
</dbReference>
<name>A0A831EFC3_9ENTR</name>
<dbReference type="SUPFAM" id="SSF48726">
    <property type="entry name" value="Immunoglobulin"/>
    <property type="match status" value="1"/>
</dbReference>
<dbReference type="PROSITE" id="PS50835">
    <property type="entry name" value="IG_LIKE"/>
    <property type="match status" value="1"/>
</dbReference>
<accession>A0A831EFC3</accession>
<dbReference type="Proteomes" id="UP000187148">
    <property type="component" value="Chromosome"/>
</dbReference>
<dbReference type="RefSeq" id="WP_076770220.1">
    <property type="nucleotide sequence ID" value="NZ_CP019445.1"/>
</dbReference>
<sequence>MATNENSTAITEVASFAALRARKPATEGERVFLTSWNARAASDRSINYGEGWFIGNLVAGSDDGGFIASNGGAYHWRRDTDIDALTVHDFGAVPGGTVDCAPAVKAMYEFMNGTFARGATNNLSSKVGVRFGAGTYLIKPLDMRRYGKKIAADDAELRYNPSGYFAAGDFVLRGVTTSFGKQIATRIVSDKSNSAVLALNHRYFSIYGIEWEGQQTVEQDKKSNLLIGATLGVFNDTASNKQPFLTNECVGGTFANVSYFKASNTGEATIYYLDSLDSKFTQIYCSKVAGPVIKVGWSNRKVGSWDHSTAIELSEFNFQYCYAPAIWIPRHGQGLIRNGWIEHSAVPMDINNGQWLIEALSIESSTYDAVFFNSRVVMSQWSNPTGVNYDRTTAPGSDKWFSYPKNPDGSAITAMVSGYEMGMSLFQNNITYLDNPLRAKWLSGILRGTIDSKKLWLNIGSFQMPQTGTHWKIEVDCRSTYYSLGGSGPMPVNNDRSAGTLHIHVARGAADVPAITYWMEGAPGITEVKYIAQDSNKLLPGLWIKLPATIGEYAVHVRGTGETSQEKGEWALFKPDGQVQAEAPNGVDAEPRASMHNGKAGFGAQSDVAAISTRAQDSSSVPVEQSRPYQWMRVNINGVEYAMPYYAFTPQIKTQPAATVSVAAGATLNLTVEANDAASYQWQKSTNGTSWSTISGANKATYTKDAVASGDAGQYRCVIKGQVAKADSSVTTNQVTTKTSIVTVRA</sequence>
<dbReference type="InterPro" id="IPR007110">
    <property type="entry name" value="Ig-like_dom"/>
</dbReference>
<gene>
    <name evidence="2" type="ORF">BWI95_21475</name>
</gene>
<dbReference type="InterPro" id="IPR036179">
    <property type="entry name" value="Ig-like_dom_sf"/>
</dbReference>
<proteinExistence type="predicted"/>
<reference evidence="2 3" key="1">
    <citation type="submission" date="2017-01" db="EMBL/GenBank/DDBJ databases">
        <authorList>
            <person name="Cao J.-M."/>
        </authorList>
    </citation>
    <scope>NUCLEOTIDE SEQUENCE [LARGE SCALE GENOMIC DNA]</scope>
    <source>
        <strain evidence="2 3">888-76</strain>
    </source>
</reference>
<evidence type="ECO:0000313" key="3">
    <source>
        <dbReference type="Proteomes" id="UP000187148"/>
    </source>
</evidence>
<dbReference type="AlphaFoldDB" id="A0A831EFC3"/>
<feature type="domain" description="Ig-like" evidence="1">
    <location>
        <begin position="650"/>
        <end position="736"/>
    </location>
</feature>
<protein>
    <recommendedName>
        <fullName evidence="1">Ig-like domain-containing protein</fullName>
    </recommendedName>
</protein>
<dbReference type="SMART" id="SM00409">
    <property type="entry name" value="IG"/>
    <property type="match status" value="1"/>
</dbReference>